<gene>
    <name evidence="1" type="ORF">GDO54_008092</name>
</gene>
<proteinExistence type="predicted"/>
<comment type="caution">
    <text evidence="1">The sequence shown here is derived from an EMBL/GenBank/DDBJ whole genome shotgun (WGS) entry which is preliminary data.</text>
</comment>
<dbReference type="Proteomes" id="UP001181693">
    <property type="component" value="Unassembled WGS sequence"/>
</dbReference>
<sequence length="103" mass="11984">MLTRSRNTALDKLHSLKTMTVDIDESQDRQTSDKSIKCLSGTKFYFICWISVPSLSRLIWSALLHPKLLPLLISECSLPQYKRDFIICDFMYSIVKKKVLRKS</sequence>
<reference evidence="1" key="1">
    <citation type="thesis" date="2020" institute="ProQuest LLC" country="789 East Eisenhower Parkway, Ann Arbor, MI, USA">
        <title>Comparative Genomics and Chromosome Evolution.</title>
        <authorList>
            <person name="Mudd A.B."/>
        </authorList>
    </citation>
    <scope>NUCLEOTIDE SEQUENCE</scope>
    <source>
        <strain evidence="1">1538</strain>
        <tissue evidence="1">Blood</tissue>
    </source>
</reference>
<name>A0AAV3AZD4_PYXAD</name>
<evidence type="ECO:0000313" key="1">
    <source>
        <dbReference type="EMBL" id="DBA27623.1"/>
    </source>
</evidence>
<dbReference type="EMBL" id="DYDO01000003">
    <property type="protein sequence ID" value="DBA27623.1"/>
    <property type="molecule type" value="Genomic_DNA"/>
</dbReference>
<dbReference type="AlphaFoldDB" id="A0AAV3AZD4"/>
<evidence type="ECO:0000313" key="2">
    <source>
        <dbReference type="Proteomes" id="UP001181693"/>
    </source>
</evidence>
<keyword evidence="2" id="KW-1185">Reference proteome</keyword>
<protein>
    <submittedName>
        <fullName evidence="1">Uncharacterized protein</fullName>
    </submittedName>
</protein>
<organism evidence="1 2">
    <name type="scientific">Pyxicephalus adspersus</name>
    <name type="common">African bullfrog</name>
    <dbReference type="NCBI Taxonomy" id="30357"/>
    <lineage>
        <taxon>Eukaryota</taxon>
        <taxon>Metazoa</taxon>
        <taxon>Chordata</taxon>
        <taxon>Craniata</taxon>
        <taxon>Vertebrata</taxon>
        <taxon>Euteleostomi</taxon>
        <taxon>Amphibia</taxon>
        <taxon>Batrachia</taxon>
        <taxon>Anura</taxon>
        <taxon>Neobatrachia</taxon>
        <taxon>Ranoidea</taxon>
        <taxon>Pyxicephalidae</taxon>
        <taxon>Pyxicephalinae</taxon>
        <taxon>Pyxicephalus</taxon>
    </lineage>
</organism>
<accession>A0AAV3AZD4</accession>